<dbReference type="GO" id="GO:0004638">
    <property type="term" value="F:phosphoribosylaminoimidazole carboxylase activity"/>
    <property type="evidence" value="ECO:0007669"/>
    <property type="project" value="InterPro"/>
</dbReference>
<dbReference type="Proteomes" id="UP000002654">
    <property type="component" value="Chromosome"/>
</dbReference>
<feature type="binding site" evidence="4">
    <location>
        <begin position="242"/>
        <end position="243"/>
    </location>
    <ligand>
        <name>ATP</name>
        <dbReference type="ChEBI" id="CHEBI:30616"/>
    </ligand>
</feature>
<feature type="binding site" evidence="4">
    <location>
        <position position="91"/>
    </location>
    <ligand>
        <name>ATP</name>
        <dbReference type="ChEBI" id="CHEBI:30616"/>
    </ligand>
</feature>
<dbReference type="InterPro" id="IPR005875">
    <property type="entry name" value="PurK"/>
</dbReference>
<dbReference type="InterPro" id="IPR040686">
    <property type="entry name" value="PurK_C"/>
</dbReference>
<dbReference type="InterPro" id="IPR054350">
    <property type="entry name" value="PurT/PurK_preATP-grasp"/>
</dbReference>
<dbReference type="GO" id="GO:0034028">
    <property type="term" value="F:5-(carboxyamino)imidazole ribonucleotide synthase activity"/>
    <property type="evidence" value="ECO:0007669"/>
    <property type="project" value="UniProtKB-UniRule"/>
</dbReference>
<dbReference type="InterPro" id="IPR013815">
    <property type="entry name" value="ATP_grasp_subdomain_1"/>
</dbReference>
<dbReference type="HOGENOM" id="CLU_011534_0_0_2"/>
<dbReference type="PATRIC" id="fig|768679.9.peg.1992"/>
<comment type="pathway">
    <text evidence="4">Purine metabolism; IMP biosynthesis via de novo pathway; 5-amino-1-(5-phospho-D-ribosyl)imidazole-4-carboxylate from 5-amino-1-(5-phospho-D-ribosyl)imidazole (N5-CAIR route): step 1/2.</text>
</comment>
<keyword evidence="6" id="KW-0456">Lyase</keyword>
<dbReference type="PROSITE" id="PS50975">
    <property type="entry name" value="ATP_GRASP"/>
    <property type="match status" value="1"/>
</dbReference>
<dbReference type="GO" id="GO:0006189">
    <property type="term" value="P:'de novo' IMP biosynthetic process"/>
    <property type="evidence" value="ECO:0007669"/>
    <property type="project" value="UniProtKB-UniRule"/>
</dbReference>
<comment type="catalytic activity">
    <reaction evidence="4">
        <text>5-amino-1-(5-phospho-beta-D-ribosyl)imidazole + hydrogencarbonate + ATP = 5-carboxyamino-1-(5-phospho-D-ribosyl)imidazole + ADP + phosphate + 2 H(+)</text>
        <dbReference type="Rhea" id="RHEA:19317"/>
        <dbReference type="ChEBI" id="CHEBI:15378"/>
        <dbReference type="ChEBI" id="CHEBI:17544"/>
        <dbReference type="ChEBI" id="CHEBI:30616"/>
        <dbReference type="ChEBI" id="CHEBI:43474"/>
        <dbReference type="ChEBI" id="CHEBI:58730"/>
        <dbReference type="ChEBI" id="CHEBI:137981"/>
        <dbReference type="ChEBI" id="CHEBI:456216"/>
        <dbReference type="EC" id="6.3.4.18"/>
    </reaction>
</comment>
<evidence type="ECO:0000259" key="5">
    <source>
        <dbReference type="PROSITE" id="PS50975"/>
    </source>
</evidence>
<protein>
    <recommendedName>
        <fullName evidence="4">N5-carboxyaminoimidazole ribonucleotide synthase</fullName>
        <shortName evidence="4">N5-CAIR synthase</shortName>
        <ecNumber evidence="4">6.3.4.18</ecNumber>
    </recommendedName>
    <alternativeName>
        <fullName evidence="4">5-(carboxyamino)imidazole ribonucleotide synthetase</fullName>
    </alternativeName>
</protein>
<evidence type="ECO:0000313" key="6">
    <source>
        <dbReference type="EMBL" id="CCC82583.1"/>
    </source>
</evidence>
<keyword evidence="2 4" id="KW-0658">Purine biosynthesis</keyword>
<feature type="domain" description="ATP-grasp" evidence="5">
    <location>
        <begin position="95"/>
        <end position="271"/>
    </location>
</feature>
<dbReference type="OrthoDB" id="9299at2157"/>
<sequence>MRLLILGGGQLALMMIWESARLPAEIYVYDENPEAPALRAGRAVQDPLAAVDLADYVTFEFENVDFRVAEYAERRGKLRPPLEYLSIKRSRIDERNFLNSLGIPTPRWAVAKGGEEAVKMAETFGRAVVKEPSGGYDGKGQYVYPSMAGRIRQLRGELLVEELVDIKREFSIVAARTEDGDIYYYPPAQNYYVDGILVWSFAPTQAPKEAEEVVAKIAEARKYVGVLAVEFFEARDGRILVNEIAPRVHNTGHWTLETDVSQFETHVRAVLGLGLRLPRYTPSVAMVNILGLNAEEIPWVELEKLGRVYWYHKARATPRRKMGHVNVTGADVSDAVKKALRVLAMLYGRRFPRLVLKERDRMAVKA</sequence>
<dbReference type="STRING" id="768679.TTX_1969"/>
<comment type="similarity">
    <text evidence="4">Belongs to the PurK/PurT family.</text>
</comment>
<dbReference type="PANTHER" id="PTHR11609">
    <property type="entry name" value="PURINE BIOSYNTHESIS PROTEIN 6/7, PUR6/7"/>
    <property type="match status" value="1"/>
</dbReference>
<dbReference type="GO" id="GO:0005524">
    <property type="term" value="F:ATP binding"/>
    <property type="evidence" value="ECO:0007669"/>
    <property type="project" value="UniProtKB-UniRule"/>
</dbReference>
<dbReference type="PaxDb" id="768679-TTX_1969"/>
<feature type="binding site" evidence="4">
    <location>
        <begin position="135"/>
        <end position="141"/>
    </location>
    <ligand>
        <name>ATP</name>
        <dbReference type="ChEBI" id="CHEBI:30616"/>
    </ligand>
</feature>
<dbReference type="PANTHER" id="PTHR11609:SF5">
    <property type="entry name" value="PHOSPHORIBOSYLAMINOIMIDAZOLE CARBOXYLASE"/>
    <property type="match status" value="1"/>
</dbReference>
<dbReference type="NCBIfam" id="NF004679">
    <property type="entry name" value="PRK06019.1-5"/>
    <property type="match status" value="1"/>
</dbReference>
<keyword evidence="7" id="KW-1185">Reference proteome</keyword>
<dbReference type="UniPathway" id="UPA00074">
    <property type="reaction ID" value="UER00942"/>
</dbReference>
<dbReference type="InterPro" id="IPR011761">
    <property type="entry name" value="ATP-grasp"/>
</dbReference>
<keyword evidence="3 4" id="KW-0067">ATP-binding</keyword>
<dbReference type="SUPFAM" id="SSF51246">
    <property type="entry name" value="Rudiment single hybrid motif"/>
    <property type="match status" value="1"/>
</dbReference>
<dbReference type="KEGG" id="ttn:TTX_1969"/>
<dbReference type="Pfam" id="PF02222">
    <property type="entry name" value="ATP-grasp"/>
    <property type="match status" value="1"/>
</dbReference>
<dbReference type="InterPro" id="IPR011054">
    <property type="entry name" value="Rudment_hybrid_motif"/>
</dbReference>
<evidence type="ECO:0000256" key="2">
    <source>
        <dbReference type="ARBA" id="ARBA00022755"/>
    </source>
</evidence>
<organism evidence="6 7">
    <name type="scientific">Thermoproteus tenax (strain ATCC 35583 / DSM 2078 / JCM 9277 / NBRC 100435 / Kra 1)</name>
    <dbReference type="NCBI Taxonomy" id="768679"/>
    <lineage>
        <taxon>Archaea</taxon>
        <taxon>Thermoproteota</taxon>
        <taxon>Thermoprotei</taxon>
        <taxon>Thermoproteales</taxon>
        <taxon>Thermoproteaceae</taxon>
        <taxon>Thermoproteus</taxon>
    </lineage>
</organism>
<dbReference type="Pfam" id="PF22660">
    <property type="entry name" value="RS_preATP-grasp-like"/>
    <property type="match status" value="1"/>
</dbReference>
<evidence type="ECO:0000256" key="1">
    <source>
        <dbReference type="ARBA" id="ARBA00022741"/>
    </source>
</evidence>
<feature type="binding site" evidence="4">
    <location>
        <begin position="161"/>
        <end position="164"/>
    </location>
    <ligand>
        <name>ATP</name>
        <dbReference type="ChEBI" id="CHEBI:30616"/>
    </ligand>
</feature>
<feature type="binding site" evidence="4">
    <location>
        <position position="169"/>
    </location>
    <ligand>
        <name>ATP</name>
        <dbReference type="ChEBI" id="CHEBI:30616"/>
    </ligand>
</feature>
<comment type="caution">
    <text evidence="4">Lacks conserved residue(s) required for the propagation of feature annotation.</text>
</comment>
<keyword evidence="4" id="KW-0436">Ligase</keyword>
<dbReference type="SUPFAM" id="SSF52440">
    <property type="entry name" value="PreATP-grasp domain"/>
    <property type="match status" value="1"/>
</dbReference>
<keyword evidence="1 4" id="KW-0547">Nucleotide-binding</keyword>
<dbReference type="RefSeq" id="WP_014127836.1">
    <property type="nucleotide sequence ID" value="NC_016070.1"/>
</dbReference>
<dbReference type="InterPro" id="IPR016185">
    <property type="entry name" value="PreATP-grasp_dom_sf"/>
</dbReference>
<comment type="function">
    <text evidence="4">Catalyzes the ATP-dependent conversion of 5-aminoimidazole ribonucleotide (AIR) and HCO(3)(-) to N5-carboxyaminoimidazole ribonucleotide (N5-CAIR).</text>
</comment>
<dbReference type="Gene3D" id="3.30.470.20">
    <property type="entry name" value="ATP-grasp fold, B domain"/>
    <property type="match status" value="1"/>
</dbReference>
<dbReference type="EC" id="6.3.4.18" evidence="4"/>
<dbReference type="HAMAP" id="MF_01928">
    <property type="entry name" value="PurK"/>
    <property type="match status" value="1"/>
</dbReference>
<dbReference type="Gene3D" id="3.40.50.20">
    <property type="match status" value="1"/>
</dbReference>
<dbReference type="SUPFAM" id="SSF56059">
    <property type="entry name" value="Glutathione synthetase ATP-binding domain-like"/>
    <property type="match status" value="1"/>
</dbReference>
<dbReference type="EMBL" id="FN869859">
    <property type="protein sequence ID" value="CCC82583.1"/>
    <property type="molecule type" value="Genomic_DNA"/>
</dbReference>
<dbReference type="GeneID" id="11262855"/>
<dbReference type="GO" id="GO:0046872">
    <property type="term" value="F:metal ion binding"/>
    <property type="evidence" value="ECO:0007669"/>
    <property type="project" value="InterPro"/>
</dbReference>
<gene>
    <name evidence="4 6" type="primary">purK</name>
    <name evidence="6" type="ordered locus">TTX_1969</name>
</gene>
<accession>G4RLY8</accession>
<dbReference type="eggNOG" id="arCOG01597">
    <property type="taxonomic scope" value="Archaea"/>
</dbReference>
<feature type="binding site" evidence="4">
    <location>
        <position position="130"/>
    </location>
    <ligand>
        <name>ATP</name>
        <dbReference type="ChEBI" id="CHEBI:30616"/>
    </ligand>
</feature>
<dbReference type="Pfam" id="PF17769">
    <property type="entry name" value="PurK_C"/>
    <property type="match status" value="1"/>
</dbReference>
<evidence type="ECO:0000256" key="3">
    <source>
        <dbReference type="ARBA" id="ARBA00022840"/>
    </source>
</evidence>
<dbReference type="InterPro" id="IPR003135">
    <property type="entry name" value="ATP-grasp_carboxylate-amine"/>
</dbReference>
<dbReference type="AlphaFoldDB" id="G4RLY8"/>
<name>G4RLY8_THETK</name>
<comment type="subunit">
    <text evidence="4">Homodimer.</text>
</comment>
<dbReference type="Gene3D" id="3.30.1490.20">
    <property type="entry name" value="ATP-grasp fold, A domain"/>
    <property type="match status" value="1"/>
</dbReference>
<evidence type="ECO:0000256" key="4">
    <source>
        <dbReference type="HAMAP-Rule" id="MF_01928"/>
    </source>
</evidence>
<reference evidence="6 7" key="1">
    <citation type="journal article" date="2011" name="PLoS ONE">
        <title>The complete genome sequence of Thermoproteus tenax: a physiologically versatile member of the Crenarchaeota.</title>
        <authorList>
            <person name="Siebers B."/>
            <person name="Zaparty M."/>
            <person name="Raddatz G."/>
            <person name="Tjaden B."/>
            <person name="Albers S.V."/>
            <person name="Bell S.D."/>
            <person name="Blombach F."/>
            <person name="Kletzin A."/>
            <person name="Kyrpides N."/>
            <person name="Lanz C."/>
            <person name="Plagens A."/>
            <person name="Rampp M."/>
            <person name="Rosinus A."/>
            <person name="von Jan M."/>
            <person name="Makarova K.S."/>
            <person name="Klenk H.P."/>
            <person name="Schuster S.C."/>
            <person name="Hensel R."/>
        </authorList>
    </citation>
    <scope>NUCLEOTIDE SEQUENCE [LARGE SCALE GENOMIC DNA]</scope>
    <source>
        <strain evidence="7">ATCC 35583 / DSM 2078 / JCM 9277 / NBRC 100435 / Kra 1</strain>
    </source>
</reference>
<evidence type="ECO:0000313" key="7">
    <source>
        <dbReference type="Proteomes" id="UP000002654"/>
    </source>
</evidence>
<proteinExistence type="inferred from homology"/>